<accession>A0A874MA90</accession>
<evidence type="ECO:0000313" key="1">
    <source>
        <dbReference type="EMBL" id="QPD06436.1"/>
    </source>
</evidence>
<organism evidence="1 2">
    <name type="scientific">Synechococcus phage S-SRP01</name>
    <dbReference type="NCBI Taxonomy" id="2781607"/>
    <lineage>
        <taxon>Viruses</taxon>
        <taxon>Duplodnaviria</taxon>
        <taxon>Heunggongvirae</taxon>
        <taxon>Uroviricota</taxon>
        <taxon>Caudoviricetes</taxon>
        <taxon>Autographivirales</taxon>
        <taxon>Sechaudvirinae</taxon>
        <taxon>Nerivirus</taxon>
        <taxon>Nerivirus SSRP01</taxon>
    </lineage>
</organism>
<keyword evidence="2" id="KW-1185">Reference proteome</keyword>
<evidence type="ECO:0000313" key="2">
    <source>
        <dbReference type="Proteomes" id="UP000664917"/>
    </source>
</evidence>
<dbReference type="Proteomes" id="UP000664917">
    <property type="component" value="Segment"/>
</dbReference>
<protein>
    <submittedName>
        <fullName evidence="1">Uncharacterized protein</fullName>
    </submittedName>
</protein>
<reference evidence="1" key="1">
    <citation type="submission" date="2020-09" db="EMBL/GenBank/DDBJ databases">
        <authorList>
            <person name="Zhang D."/>
            <person name="Hatherill J.R."/>
            <person name="Ramirez J.F."/>
            <person name="Edinger B."/>
            <person name="Balarin R."/>
            <person name="Sullivan A."/>
            <person name="Humpal K.M."/>
            <person name="Guseva A."/>
            <person name="Butela K.A."/>
            <person name="Garlena R.A."/>
            <person name="Russell D.A."/>
            <person name="Pope W.H."/>
            <person name="Jacobs-Sera D."/>
            <person name="Hatfull G.F."/>
        </authorList>
    </citation>
    <scope>NUCLEOTIDE SEQUENCE</scope>
</reference>
<name>A0A874MA90_9CAUD</name>
<dbReference type="EMBL" id="MW015080">
    <property type="protein sequence ID" value="QPD06436.1"/>
    <property type="molecule type" value="Genomic_DNA"/>
</dbReference>
<sequence length="55" mass="6048">MDETIIICTKEELIAMHKRGEIEGNGYVITTEGLSMSFVTTTVSIHTGNPMMSTK</sequence>
<proteinExistence type="predicted"/>